<protein>
    <submittedName>
        <fullName evidence="1">Uncharacterized protein</fullName>
    </submittedName>
</protein>
<gene>
    <name evidence="1" type="ORF">DVJ77_20615</name>
</gene>
<dbReference type="AlphaFoldDB" id="A0A369UGC5"/>
<dbReference type="RefSeq" id="WP_114847423.1">
    <property type="nucleotide sequence ID" value="NZ_JBHSPE010000016.1"/>
</dbReference>
<accession>A0A369UGC5</accession>
<dbReference type="Proteomes" id="UP000253782">
    <property type="component" value="Unassembled WGS sequence"/>
</dbReference>
<sequence length="252" mass="28098">MYFHKNGVALAATLGCLLMVGCATDTPKSVHQNKEEYLGRSFAPTHLSRSLLEAAAQSAEKPLPFNKLIIKQATTVKYPTGMTTEWSSDTVYRNAGNGLVEGVITYYSNGIETQTLFELTYRGIYPLIWQIIPSNNVKMPFVGQVKSISQIDRSFDKPSLNFVYRTSWNAPRAMDGDGSRSCTSTGVYPASKLNSKMQGEAREYDCNVTNDNGIASALQKYVYLDAYGVAFVKSMKKTDLNLNWRFVDFKVE</sequence>
<evidence type="ECO:0000313" key="2">
    <source>
        <dbReference type="Proteomes" id="UP000253782"/>
    </source>
</evidence>
<dbReference type="EMBL" id="QQAH01000025">
    <property type="protein sequence ID" value="RDD79782.1"/>
    <property type="molecule type" value="Genomic_DNA"/>
</dbReference>
<proteinExistence type="predicted"/>
<comment type="caution">
    <text evidence="1">The sequence shown here is derived from an EMBL/GenBank/DDBJ whole genome shotgun (WGS) entry which is preliminary data.</text>
</comment>
<dbReference type="PROSITE" id="PS51257">
    <property type="entry name" value="PROKAR_LIPOPROTEIN"/>
    <property type="match status" value="1"/>
</dbReference>
<evidence type="ECO:0000313" key="1">
    <source>
        <dbReference type="EMBL" id="RDD79782.1"/>
    </source>
</evidence>
<keyword evidence="2" id="KW-1185">Reference proteome</keyword>
<name>A0A369UGC5_9GAMM</name>
<organism evidence="1 2">
    <name type="scientific">Dyella tabacisoli</name>
    <dbReference type="NCBI Taxonomy" id="2282381"/>
    <lineage>
        <taxon>Bacteria</taxon>
        <taxon>Pseudomonadati</taxon>
        <taxon>Pseudomonadota</taxon>
        <taxon>Gammaproteobacteria</taxon>
        <taxon>Lysobacterales</taxon>
        <taxon>Rhodanobacteraceae</taxon>
        <taxon>Dyella</taxon>
    </lineage>
</organism>
<dbReference type="OrthoDB" id="5947001at2"/>
<reference evidence="1 2" key="1">
    <citation type="submission" date="2018-07" db="EMBL/GenBank/DDBJ databases">
        <title>Dyella tabacisoli L4-6T, whole genome shotgun sequence.</title>
        <authorList>
            <person name="Zhou X.-K."/>
            <person name="Li W.-J."/>
            <person name="Duan Y.-Q."/>
        </authorList>
    </citation>
    <scope>NUCLEOTIDE SEQUENCE [LARGE SCALE GENOMIC DNA]</scope>
    <source>
        <strain evidence="1 2">L4-6</strain>
    </source>
</reference>